<dbReference type="EMBL" id="JAMZMM010000274">
    <property type="protein sequence ID" value="MCP2731060.1"/>
    <property type="molecule type" value="Genomic_DNA"/>
</dbReference>
<sequence length="420" mass="48285">MLRREQPIAIDLFAGAGGFGLGFEMANFSVPLSVEIDPWACDTIRYNRPETTVIQDDIRTFNTESSIKEICLFQPDVIIGGPPCQGFSVAGPAQKYPQDPRNSLFLNFAQWISFLHPKAFIMENVKGLLSRRNTEGEKVIDIIKETFQDLGYFVEVWLLNAAEYGVPQIRERIFIVGNRYGNKLDIPRKTHSLELLQINRYQLSVFEETGILPALTLWDAISDLPPLNAREGKEEQPYLAAPQNDYQKWMRNESEILYNHVAMEHSQRLVERFKQIKWGESSADVPKEHGARRRSGNGELSDKCYDQNNRRLNPYQPSHTIAASFYANFIHPFQHRNLTAREGARIQSFPDRYRFLGKKTVVSQKLLHREKRFDEKFLCQYNQVGNAVPPLLAKAIALHLQEKLNLCQQPAAGVYIARRF</sequence>
<gene>
    <name evidence="9" type="ORF">NJ959_21775</name>
</gene>
<dbReference type="PANTHER" id="PTHR10629:SF52">
    <property type="entry name" value="DNA (CYTOSINE-5)-METHYLTRANSFERASE 1"/>
    <property type="match status" value="1"/>
</dbReference>
<name>A0AAE3GUT1_9CYAN</name>
<dbReference type="GO" id="GO:0032259">
    <property type="term" value="P:methylation"/>
    <property type="evidence" value="ECO:0007669"/>
    <property type="project" value="UniProtKB-KW"/>
</dbReference>
<dbReference type="GO" id="GO:0003886">
    <property type="term" value="F:DNA (cytosine-5-)-methyltransferase activity"/>
    <property type="evidence" value="ECO:0007669"/>
    <property type="project" value="UniProtKB-EC"/>
</dbReference>
<dbReference type="GO" id="GO:0044027">
    <property type="term" value="P:negative regulation of gene expression via chromosomal CpG island methylation"/>
    <property type="evidence" value="ECO:0007669"/>
    <property type="project" value="TreeGrafter"/>
</dbReference>
<keyword evidence="1 5" id="KW-0489">Methyltransferase</keyword>
<organism evidence="9 10">
    <name type="scientific">Limnofasciculus baicalensis BBK-W-15</name>
    <dbReference type="NCBI Taxonomy" id="2699891"/>
    <lineage>
        <taxon>Bacteria</taxon>
        <taxon>Bacillati</taxon>
        <taxon>Cyanobacteriota</taxon>
        <taxon>Cyanophyceae</taxon>
        <taxon>Coleofasciculales</taxon>
        <taxon>Coleofasciculaceae</taxon>
        <taxon>Limnofasciculus</taxon>
        <taxon>Limnofasciculus baicalensis</taxon>
    </lineage>
</organism>
<dbReference type="Gene3D" id="3.90.120.10">
    <property type="entry name" value="DNA Methylase, subunit A, domain 2"/>
    <property type="match status" value="1"/>
</dbReference>
<comment type="catalytic activity">
    <reaction evidence="7">
        <text>a 2'-deoxycytidine in DNA + S-adenosyl-L-methionine = a 5-methyl-2'-deoxycytidine in DNA + S-adenosyl-L-homocysteine + H(+)</text>
        <dbReference type="Rhea" id="RHEA:13681"/>
        <dbReference type="Rhea" id="RHEA-COMP:11369"/>
        <dbReference type="Rhea" id="RHEA-COMP:11370"/>
        <dbReference type="ChEBI" id="CHEBI:15378"/>
        <dbReference type="ChEBI" id="CHEBI:57856"/>
        <dbReference type="ChEBI" id="CHEBI:59789"/>
        <dbReference type="ChEBI" id="CHEBI:85452"/>
        <dbReference type="ChEBI" id="CHEBI:85454"/>
        <dbReference type="EC" id="2.1.1.37"/>
    </reaction>
</comment>
<reference evidence="9" key="1">
    <citation type="submission" date="2022-06" db="EMBL/GenBank/DDBJ databases">
        <title>New cyanobacteria of genus Symplocastrum in benthos of Lake Baikal.</title>
        <authorList>
            <person name="Sorokovikova E."/>
            <person name="Tikhonova I."/>
            <person name="Krasnopeev A."/>
            <person name="Evseev P."/>
            <person name="Gladkikh A."/>
            <person name="Belykh O."/>
        </authorList>
    </citation>
    <scope>NUCLEOTIDE SEQUENCE</scope>
    <source>
        <strain evidence="9">BBK-W-15</strain>
    </source>
</reference>
<dbReference type="PROSITE" id="PS00094">
    <property type="entry name" value="C5_MTASE_1"/>
    <property type="match status" value="1"/>
</dbReference>
<feature type="active site" evidence="5">
    <location>
        <position position="84"/>
    </location>
</feature>
<dbReference type="SUPFAM" id="SSF53335">
    <property type="entry name" value="S-adenosyl-L-methionine-dependent methyltransferases"/>
    <property type="match status" value="1"/>
</dbReference>
<dbReference type="InterPro" id="IPR018117">
    <property type="entry name" value="C5_DNA_meth_AS"/>
</dbReference>
<keyword evidence="10" id="KW-1185">Reference proteome</keyword>
<comment type="similarity">
    <text evidence="5 6">Belongs to the class I-like SAM-binding methyltransferase superfamily. C5-methyltransferase family.</text>
</comment>
<dbReference type="GO" id="GO:0009307">
    <property type="term" value="P:DNA restriction-modification system"/>
    <property type="evidence" value="ECO:0007669"/>
    <property type="project" value="UniProtKB-KW"/>
</dbReference>
<accession>A0AAE3GUT1</accession>
<dbReference type="PRINTS" id="PR00105">
    <property type="entry name" value="C5METTRFRASE"/>
</dbReference>
<dbReference type="GO" id="GO:0003677">
    <property type="term" value="F:DNA binding"/>
    <property type="evidence" value="ECO:0007669"/>
    <property type="project" value="TreeGrafter"/>
</dbReference>
<dbReference type="AlphaFoldDB" id="A0AAE3GUT1"/>
<dbReference type="NCBIfam" id="TIGR00675">
    <property type="entry name" value="dcm"/>
    <property type="match status" value="1"/>
</dbReference>
<dbReference type="PANTHER" id="PTHR10629">
    <property type="entry name" value="CYTOSINE-SPECIFIC METHYLTRANSFERASE"/>
    <property type="match status" value="1"/>
</dbReference>
<comment type="caution">
    <text evidence="9">The sequence shown here is derived from an EMBL/GenBank/DDBJ whole genome shotgun (WGS) entry which is preliminary data.</text>
</comment>
<evidence type="ECO:0000256" key="1">
    <source>
        <dbReference type="ARBA" id="ARBA00022603"/>
    </source>
</evidence>
<evidence type="ECO:0000256" key="2">
    <source>
        <dbReference type="ARBA" id="ARBA00022679"/>
    </source>
</evidence>
<evidence type="ECO:0000256" key="6">
    <source>
        <dbReference type="RuleBase" id="RU000416"/>
    </source>
</evidence>
<keyword evidence="3 5" id="KW-0949">S-adenosyl-L-methionine</keyword>
<dbReference type="InterPro" id="IPR001525">
    <property type="entry name" value="C5_MeTfrase"/>
</dbReference>
<keyword evidence="4" id="KW-0680">Restriction system</keyword>
<keyword evidence="2 5" id="KW-0808">Transferase</keyword>
<evidence type="ECO:0000313" key="9">
    <source>
        <dbReference type="EMBL" id="MCP2731060.1"/>
    </source>
</evidence>
<dbReference type="EC" id="2.1.1.37" evidence="7"/>
<evidence type="ECO:0000256" key="5">
    <source>
        <dbReference type="PROSITE-ProRule" id="PRU01016"/>
    </source>
</evidence>
<evidence type="ECO:0000256" key="7">
    <source>
        <dbReference type="RuleBase" id="RU000417"/>
    </source>
</evidence>
<protein>
    <recommendedName>
        <fullName evidence="7">Cytosine-specific methyltransferase</fullName>
        <ecNumber evidence="7">2.1.1.37</ecNumber>
    </recommendedName>
</protein>
<evidence type="ECO:0000313" key="10">
    <source>
        <dbReference type="Proteomes" id="UP001204953"/>
    </source>
</evidence>
<feature type="region of interest" description="Disordered" evidence="8">
    <location>
        <begin position="284"/>
        <end position="305"/>
    </location>
</feature>
<dbReference type="Pfam" id="PF00145">
    <property type="entry name" value="DNA_methylase"/>
    <property type="match status" value="1"/>
</dbReference>
<dbReference type="RefSeq" id="WP_254013805.1">
    <property type="nucleotide sequence ID" value="NZ_JAMZMM010000274.1"/>
</dbReference>
<dbReference type="Gene3D" id="3.40.50.150">
    <property type="entry name" value="Vaccinia Virus protein VP39"/>
    <property type="match status" value="1"/>
</dbReference>
<dbReference type="InterPro" id="IPR029063">
    <property type="entry name" value="SAM-dependent_MTases_sf"/>
</dbReference>
<proteinExistence type="inferred from homology"/>
<evidence type="ECO:0000256" key="8">
    <source>
        <dbReference type="SAM" id="MobiDB-lite"/>
    </source>
</evidence>
<dbReference type="PROSITE" id="PS51679">
    <property type="entry name" value="SAM_MT_C5"/>
    <property type="match status" value="1"/>
</dbReference>
<evidence type="ECO:0000256" key="4">
    <source>
        <dbReference type="ARBA" id="ARBA00022747"/>
    </source>
</evidence>
<dbReference type="InterPro" id="IPR050390">
    <property type="entry name" value="C5-Methyltransferase"/>
</dbReference>
<dbReference type="Proteomes" id="UP001204953">
    <property type="component" value="Unassembled WGS sequence"/>
</dbReference>
<evidence type="ECO:0000256" key="3">
    <source>
        <dbReference type="ARBA" id="ARBA00022691"/>
    </source>
</evidence>